<dbReference type="EMBL" id="CAJNOC010006983">
    <property type="protein sequence ID" value="CAF1089665.1"/>
    <property type="molecule type" value="Genomic_DNA"/>
</dbReference>
<keyword evidence="1" id="KW-0812">Transmembrane</keyword>
<dbReference type="AlphaFoldDB" id="A0A814N9B2"/>
<gene>
    <name evidence="2" type="ORF">OXX778_LOCUS20605</name>
</gene>
<evidence type="ECO:0000313" key="3">
    <source>
        <dbReference type="Proteomes" id="UP000663879"/>
    </source>
</evidence>
<keyword evidence="3" id="KW-1185">Reference proteome</keyword>
<accession>A0A814N9B2</accession>
<protein>
    <submittedName>
        <fullName evidence="2">Uncharacterized protein</fullName>
    </submittedName>
</protein>
<organism evidence="2 3">
    <name type="scientific">Brachionus calyciflorus</name>
    <dbReference type="NCBI Taxonomy" id="104777"/>
    <lineage>
        <taxon>Eukaryota</taxon>
        <taxon>Metazoa</taxon>
        <taxon>Spiralia</taxon>
        <taxon>Gnathifera</taxon>
        <taxon>Rotifera</taxon>
        <taxon>Eurotatoria</taxon>
        <taxon>Monogononta</taxon>
        <taxon>Pseudotrocha</taxon>
        <taxon>Ploima</taxon>
        <taxon>Brachionidae</taxon>
        <taxon>Brachionus</taxon>
    </lineage>
</organism>
<sequence>MEILNENLLNPFVFANLKTIQVIGKLDLFDANLIINIPDLKYLSFDLYNLENFTRNLNWFSKLPRNLILNLNDRKKGFEFSDREFCLFKEFPQQNEIIPILKGKVFAECSCTIVWLIKNAIGNNLIKTPTIQKCFEDANFIERKFQQCNFEQKRQECKNQDSLIINSQVTNLLVSENLKTSSTGNIQDSDTKTNSVIKTMAILIGSVGFVTISAIMGLFLFISR</sequence>
<keyword evidence="1" id="KW-1133">Transmembrane helix</keyword>
<reference evidence="2" key="1">
    <citation type="submission" date="2021-02" db="EMBL/GenBank/DDBJ databases">
        <authorList>
            <person name="Nowell W R."/>
        </authorList>
    </citation>
    <scope>NUCLEOTIDE SEQUENCE</scope>
    <source>
        <strain evidence="2">Ploen Becks lab</strain>
    </source>
</reference>
<name>A0A814N9B2_9BILA</name>
<feature type="transmembrane region" description="Helical" evidence="1">
    <location>
        <begin position="200"/>
        <end position="222"/>
    </location>
</feature>
<evidence type="ECO:0000256" key="1">
    <source>
        <dbReference type="SAM" id="Phobius"/>
    </source>
</evidence>
<proteinExistence type="predicted"/>
<keyword evidence="1" id="KW-0472">Membrane</keyword>
<comment type="caution">
    <text evidence="2">The sequence shown here is derived from an EMBL/GenBank/DDBJ whole genome shotgun (WGS) entry which is preliminary data.</text>
</comment>
<evidence type="ECO:0000313" key="2">
    <source>
        <dbReference type="EMBL" id="CAF1089665.1"/>
    </source>
</evidence>
<dbReference type="Proteomes" id="UP000663879">
    <property type="component" value="Unassembled WGS sequence"/>
</dbReference>